<keyword evidence="3" id="KW-1185">Reference proteome</keyword>
<accession>A0A392U3B6</accession>
<dbReference type="PANTHER" id="PTHR45835:SF99">
    <property type="entry name" value="CHROMO DOMAIN-CONTAINING PROTEIN-RELATED"/>
    <property type="match status" value="1"/>
</dbReference>
<dbReference type="AlphaFoldDB" id="A0A392U3B6"/>
<protein>
    <submittedName>
        <fullName evidence="2">Uncharacterized protein</fullName>
    </submittedName>
</protein>
<feature type="non-terminal residue" evidence="2">
    <location>
        <position position="69"/>
    </location>
</feature>
<evidence type="ECO:0000313" key="2">
    <source>
        <dbReference type="EMBL" id="MCI67941.1"/>
    </source>
</evidence>
<sequence>MAPFEALCGRRCRTPLCWYESGDNVILGSGIVQETTEKIKMIREKMRASQSRQKSYHDKRRKDIEFQEG</sequence>
<feature type="region of interest" description="Disordered" evidence="1">
    <location>
        <begin position="44"/>
        <end position="69"/>
    </location>
</feature>
<name>A0A392U3B6_9FABA</name>
<dbReference type="PANTHER" id="PTHR45835">
    <property type="entry name" value="YALI0A06105P"/>
    <property type="match status" value="1"/>
</dbReference>
<dbReference type="Proteomes" id="UP000265520">
    <property type="component" value="Unassembled WGS sequence"/>
</dbReference>
<proteinExistence type="predicted"/>
<evidence type="ECO:0000313" key="3">
    <source>
        <dbReference type="Proteomes" id="UP000265520"/>
    </source>
</evidence>
<organism evidence="2 3">
    <name type="scientific">Trifolium medium</name>
    <dbReference type="NCBI Taxonomy" id="97028"/>
    <lineage>
        <taxon>Eukaryota</taxon>
        <taxon>Viridiplantae</taxon>
        <taxon>Streptophyta</taxon>
        <taxon>Embryophyta</taxon>
        <taxon>Tracheophyta</taxon>
        <taxon>Spermatophyta</taxon>
        <taxon>Magnoliopsida</taxon>
        <taxon>eudicotyledons</taxon>
        <taxon>Gunneridae</taxon>
        <taxon>Pentapetalae</taxon>
        <taxon>rosids</taxon>
        <taxon>fabids</taxon>
        <taxon>Fabales</taxon>
        <taxon>Fabaceae</taxon>
        <taxon>Papilionoideae</taxon>
        <taxon>50 kb inversion clade</taxon>
        <taxon>NPAAA clade</taxon>
        <taxon>Hologalegina</taxon>
        <taxon>IRL clade</taxon>
        <taxon>Trifolieae</taxon>
        <taxon>Trifolium</taxon>
    </lineage>
</organism>
<reference evidence="2 3" key="1">
    <citation type="journal article" date="2018" name="Front. Plant Sci.">
        <title>Red Clover (Trifolium pratense) and Zigzag Clover (T. medium) - A Picture of Genomic Similarities and Differences.</title>
        <authorList>
            <person name="Dluhosova J."/>
            <person name="Istvanek J."/>
            <person name="Nedelnik J."/>
            <person name="Repkova J."/>
        </authorList>
    </citation>
    <scope>NUCLEOTIDE SEQUENCE [LARGE SCALE GENOMIC DNA]</scope>
    <source>
        <strain evidence="3">cv. 10/8</strain>
        <tissue evidence="2">Leaf</tissue>
    </source>
</reference>
<dbReference type="EMBL" id="LXQA010727046">
    <property type="protein sequence ID" value="MCI67941.1"/>
    <property type="molecule type" value="Genomic_DNA"/>
</dbReference>
<comment type="caution">
    <text evidence="2">The sequence shown here is derived from an EMBL/GenBank/DDBJ whole genome shotgun (WGS) entry which is preliminary data.</text>
</comment>
<evidence type="ECO:0000256" key="1">
    <source>
        <dbReference type="SAM" id="MobiDB-lite"/>
    </source>
</evidence>